<keyword evidence="9" id="KW-1185">Reference proteome</keyword>
<evidence type="ECO:0000256" key="2">
    <source>
        <dbReference type="ARBA" id="ARBA00022692"/>
    </source>
</evidence>
<feature type="domain" description="Ion transport" evidence="7">
    <location>
        <begin position="282"/>
        <end position="378"/>
    </location>
</feature>
<name>A0ABD2NSC7_9CUCU</name>
<keyword evidence="4 6" id="KW-0472">Membrane</keyword>
<proteinExistence type="predicted"/>
<feature type="region of interest" description="Disordered" evidence="5">
    <location>
        <begin position="227"/>
        <end position="248"/>
    </location>
</feature>
<feature type="transmembrane region" description="Helical" evidence="6">
    <location>
        <begin position="313"/>
        <end position="335"/>
    </location>
</feature>
<evidence type="ECO:0000259" key="7">
    <source>
        <dbReference type="Pfam" id="PF00520"/>
    </source>
</evidence>
<dbReference type="GO" id="GO:0016020">
    <property type="term" value="C:membrane"/>
    <property type="evidence" value="ECO:0007669"/>
    <property type="project" value="UniProtKB-SubCell"/>
</dbReference>
<evidence type="ECO:0000313" key="9">
    <source>
        <dbReference type="Proteomes" id="UP001516400"/>
    </source>
</evidence>
<evidence type="ECO:0000256" key="6">
    <source>
        <dbReference type="SAM" id="Phobius"/>
    </source>
</evidence>
<evidence type="ECO:0000256" key="1">
    <source>
        <dbReference type="ARBA" id="ARBA00004141"/>
    </source>
</evidence>
<keyword evidence="3 6" id="KW-1133">Transmembrane helix</keyword>
<dbReference type="PANTHER" id="PTHR45638:SF4">
    <property type="entry name" value="CYCLIC NUCLEOTIDE-BINDING DOMAIN-CONTAINING PROTEIN"/>
    <property type="match status" value="1"/>
</dbReference>
<evidence type="ECO:0000256" key="3">
    <source>
        <dbReference type="ARBA" id="ARBA00022989"/>
    </source>
</evidence>
<dbReference type="EMBL" id="JABFTP020000144">
    <property type="protein sequence ID" value="KAL3281616.1"/>
    <property type="molecule type" value="Genomic_DNA"/>
</dbReference>
<dbReference type="SUPFAM" id="SSF81324">
    <property type="entry name" value="Voltage-gated potassium channels"/>
    <property type="match status" value="1"/>
</dbReference>
<dbReference type="Proteomes" id="UP001516400">
    <property type="component" value="Unassembled WGS sequence"/>
</dbReference>
<evidence type="ECO:0000256" key="4">
    <source>
        <dbReference type="ARBA" id="ARBA00023136"/>
    </source>
</evidence>
<dbReference type="AlphaFoldDB" id="A0ABD2NSC7"/>
<dbReference type="InterPro" id="IPR005821">
    <property type="entry name" value="Ion_trans_dom"/>
</dbReference>
<evidence type="ECO:0000313" key="8">
    <source>
        <dbReference type="EMBL" id="KAL3281616.1"/>
    </source>
</evidence>
<dbReference type="InterPro" id="IPR050866">
    <property type="entry name" value="CNG_cation_channel"/>
</dbReference>
<organism evidence="8 9">
    <name type="scientific">Cryptolaemus montrouzieri</name>
    <dbReference type="NCBI Taxonomy" id="559131"/>
    <lineage>
        <taxon>Eukaryota</taxon>
        <taxon>Metazoa</taxon>
        <taxon>Ecdysozoa</taxon>
        <taxon>Arthropoda</taxon>
        <taxon>Hexapoda</taxon>
        <taxon>Insecta</taxon>
        <taxon>Pterygota</taxon>
        <taxon>Neoptera</taxon>
        <taxon>Endopterygota</taxon>
        <taxon>Coleoptera</taxon>
        <taxon>Polyphaga</taxon>
        <taxon>Cucujiformia</taxon>
        <taxon>Coccinelloidea</taxon>
        <taxon>Coccinellidae</taxon>
        <taxon>Scymninae</taxon>
        <taxon>Scymnini</taxon>
        <taxon>Cryptolaemus</taxon>
    </lineage>
</organism>
<feature type="transmembrane region" description="Helical" evidence="6">
    <location>
        <begin position="355"/>
        <end position="377"/>
    </location>
</feature>
<gene>
    <name evidence="8" type="ORF">HHI36_004822</name>
</gene>
<comment type="caution">
    <text evidence="8">The sequence shown here is derived from an EMBL/GenBank/DDBJ whole genome shotgun (WGS) entry which is preliminary data.</text>
</comment>
<dbReference type="Pfam" id="PF00520">
    <property type="entry name" value="Ion_trans"/>
    <property type="match status" value="1"/>
</dbReference>
<dbReference type="PANTHER" id="PTHR45638">
    <property type="entry name" value="CYCLIC NUCLEOTIDE-GATED CATION CHANNEL SUBUNIT A"/>
    <property type="match status" value="1"/>
</dbReference>
<keyword evidence="2 6" id="KW-0812">Transmembrane</keyword>
<protein>
    <recommendedName>
        <fullName evidence="7">Ion transport domain-containing protein</fullName>
    </recommendedName>
</protein>
<evidence type="ECO:0000256" key="5">
    <source>
        <dbReference type="SAM" id="MobiDB-lite"/>
    </source>
</evidence>
<accession>A0ABD2NSC7</accession>
<comment type="subcellular location">
    <subcellularLocation>
        <location evidence="1">Membrane</location>
        <topology evidence="1">Multi-pass membrane protein</topology>
    </subcellularLocation>
</comment>
<sequence>MSTAKRLVLSWRGRKQSHDSSIGRLCGHHGGLSASDSHELDEIAVVSSNADPCHVKYGSGTLSTLNGPRLVPGIITTSGGCMVGERLNSSGTRLNVTSPAQSAQPVAALHKSTEQIHGKQKSVSRQSLIDLVGCKLGMSKSPNRPPENYQQNYQYHHQHHYYSSSHDSISTSYINRAANVGSAASELDLSRKSRRKDLRNRLRLPASVALASSGKVPLLGAWRTAPGSTTGTNPPSSNHLNSTGSCNGTESRYGLRRADSYNSRKGTSNWSFVFDPAGRLCYYWSMIVSFAFLYNFWVIIYRFAFREIDGNTILVWFCLDYFADFLYLIDILFHFRTGYLEDGVLQTDSIKLRNHYMNSTTFYIDCLCLLPLDFLYLSSNTKDTNE</sequence>
<reference evidence="8 9" key="1">
    <citation type="journal article" date="2021" name="BMC Biol.">
        <title>Horizontally acquired antibacterial genes associated with adaptive radiation of ladybird beetles.</title>
        <authorList>
            <person name="Li H.S."/>
            <person name="Tang X.F."/>
            <person name="Huang Y.H."/>
            <person name="Xu Z.Y."/>
            <person name="Chen M.L."/>
            <person name="Du X.Y."/>
            <person name="Qiu B.Y."/>
            <person name="Chen P.T."/>
            <person name="Zhang W."/>
            <person name="Slipinski A."/>
            <person name="Escalona H.E."/>
            <person name="Waterhouse R.M."/>
            <person name="Zwick A."/>
            <person name="Pang H."/>
        </authorList>
    </citation>
    <scope>NUCLEOTIDE SEQUENCE [LARGE SCALE GENOMIC DNA]</scope>
    <source>
        <strain evidence="8">SYSU2018</strain>
    </source>
</reference>
<feature type="transmembrane region" description="Helical" evidence="6">
    <location>
        <begin position="282"/>
        <end position="301"/>
    </location>
</feature>